<dbReference type="EMBL" id="JAEKJY010000003">
    <property type="protein sequence ID" value="MBN8235771.1"/>
    <property type="molecule type" value="Genomic_DNA"/>
</dbReference>
<sequence length="52" mass="5588">MTSSSWATQPDNTKCGVALIAATSIRTAELKSVLPFQSRWTYDLEQLGDAAG</sequence>
<name>A0ABS3DWQ9_9BACI</name>
<protein>
    <submittedName>
        <fullName evidence="1">Uncharacterized protein</fullName>
    </submittedName>
</protein>
<keyword evidence="2" id="KW-1185">Reference proteome</keyword>
<proteinExistence type="predicted"/>
<dbReference type="RefSeq" id="WP_206933910.1">
    <property type="nucleotide sequence ID" value="NZ_JAEKJY010000003.1"/>
</dbReference>
<evidence type="ECO:0000313" key="1">
    <source>
        <dbReference type="EMBL" id="MBN8235771.1"/>
    </source>
</evidence>
<accession>A0ABS3DWQ9</accession>
<reference evidence="1 2" key="1">
    <citation type="submission" date="2020-12" db="EMBL/GenBank/DDBJ databases">
        <title>Oil enriched cultivation method for isolating marine PHA-producing bacteria.</title>
        <authorList>
            <person name="Zheng W."/>
            <person name="Yu S."/>
            <person name="Huang Y."/>
        </authorList>
    </citation>
    <scope>NUCLEOTIDE SEQUENCE [LARGE SCALE GENOMIC DNA]</scope>
    <source>
        <strain evidence="1 2">SY-2-6</strain>
    </source>
</reference>
<evidence type="ECO:0000313" key="2">
    <source>
        <dbReference type="Proteomes" id="UP000663970"/>
    </source>
</evidence>
<comment type="caution">
    <text evidence="1">The sequence shown here is derived from an EMBL/GenBank/DDBJ whole genome shotgun (WGS) entry which is preliminary data.</text>
</comment>
<organism evidence="1 2">
    <name type="scientific">Halobacillus kuroshimensis</name>
    <dbReference type="NCBI Taxonomy" id="302481"/>
    <lineage>
        <taxon>Bacteria</taxon>
        <taxon>Bacillati</taxon>
        <taxon>Bacillota</taxon>
        <taxon>Bacilli</taxon>
        <taxon>Bacillales</taxon>
        <taxon>Bacillaceae</taxon>
        <taxon>Halobacillus</taxon>
    </lineage>
</organism>
<dbReference type="Proteomes" id="UP000663970">
    <property type="component" value="Unassembled WGS sequence"/>
</dbReference>
<gene>
    <name evidence="1" type="ORF">JF544_10960</name>
</gene>